<keyword evidence="3" id="KW-1185">Reference proteome</keyword>
<dbReference type="AlphaFoldDB" id="A0A2Z7BEI3"/>
<feature type="compositionally biased region" description="Basic and acidic residues" evidence="1">
    <location>
        <begin position="124"/>
        <end position="135"/>
    </location>
</feature>
<evidence type="ECO:0000313" key="2">
    <source>
        <dbReference type="EMBL" id="KZV32640.1"/>
    </source>
</evidence>
<dbReference type="Proteomes" id="UP000250235">
    <property type="component" value="Unassembled WGS sequence"/>
</dbReference>
<evidence type="ECO:0000313" key="3">
    <source>
        <dbReference type="Proteomes" id="UP000250235"/>
    </source>
</evidence>
<reference evidence="2 3" key="1">
    <citation type="journal article" date="2015" name="Proc. Natl. Acad. Sci. U.S.A.">
        <title>The resurrection genome of Boea hygrometrica: A blueprint for survival of dehydration.</title>
        <authorList>
            <person name="Xiao L."/>
            <person name="Yang G."/>
            <person name="Zhang L."/>
            <person name="Yang X."/>
            <person name="Zhao S."/>
            <person name="Ji Z."/>
            <person name="Zhou Q."/>
            <person name="Hu M."/>
            <person name="Wang Y."/>
            <person name="Chen M."/>
            <person name="Xu Y."/>
            <person name="Jin H."/>
            <person name="Xiao X."/>
            <person name="Hu G."/>
            <person name="Bao F."/>
            <person name="Hu Y."/>
            <person name="Wan P."/>
            <person name="Li L."/>
            <person name="Deng X."/>
            <person name="Kuang T."/>
            <person name="Xiang C."/>
            <person name="Zhu J.K."/>
            <person name="Oliver M.J."/>
            <person name="He Y."/>
        </authorList>
    </citation>
    <scope>NUCLEOTIDE SEQUENCE [LARGE SCALE GENOMIC DNA]</scope>
    <source>
        <strain evidence="3">cv. XS01</strain>
    </source>
</reference>
<gene>
    <name evidence="2" type="ORF">F511_14764</name>
</gene>
<accession>A0A2Z7BEI3</accession>
<name>A0A2Z7BEI3_9LAMI</name>
<organism evidence="2 3">
    <name type="scientific">Dorcoceras hygrometricum</name>
    <dbReference type="NCBI Taxonomy" id="472368"/>
    <lineage>
        <taxon>Eukaryota</taxon>
        <taxon>Viridiplantae</taxon>
        <taxon>Streptophyta</taxon>
        <taxon>Embryophyta</taxon>
        <taxon>Tracheophyta</taxon>
        <taxon>Spermatophyta</taxon>
        <taxon>Magnoliopsida</taxon>
        <taxon>eudicotyledons</taxon>
        <taxon>Gunneridae</taxon>
        <taxon>Pentapetalae</taxon>
        <taxon>asterids</taxon>
        <taxon>lamiids</taxon>
        <taxon>Lamiales</taxon>
        <taxon>Gesneriaceae</taxon>
        <taxon>Didymocarpoideae</taxon>
        <taxon>Trichosporeae</taxon>
        <taxon>Loxocarpinae</taxon>
        <taxon>Dorcoceras</taxon>
    </lineage>
</organism>
<evidence type="ECO:0000256" key="1">
    <source>
        <dbReference type="SAM" id="MobiDB-lite"/>
    </source>
</evidence>
<protein>
    <submittedName>
        <fullName evidence="2">Uncharacterized protein</fullName>
    </submittedName>
</protein>
<proteinExistence type="predicted"/>
<feature type="region of interest" description="Disordered" evidence="1">
    <location>
        <begin position="119"/>
        <end position="138"/>
    </location>
</feature>
<sequence>MTSAVTSSFSRKLQWNRISRELHQQLIFGVGAAKRCRVNKLERQRFAFARISRRKQQQHPVESLFESADAIYSVASYSVQSQEIQAQRIEEVAKCSSRGDKSAAKQLTIYESWMSTAELNSNGESDKKPAKEKDTSTVPLSVLYRGALH</sequence>
<dbReference type="EMBL" id="KV006399">
    <property type="protein sequence ID" value="KZV32640.1"/>
    <property type="molecule type" value="Genomic_DNA"/>
</dbReference>